<accession>A0A7W5DSS2</accession>
<dbReference type="Gene3D" id="1.25.40.10">
    <property type="entry name" value="Tetratricopeptide repeat domain"/>
    <property type="match status" value="1"/>
</dbReference>
<dbReference type="InterPro" id="IPR011990">
    <property type="entry name" value="TPR-like_helical_dom_sf"/>
</dbReference>
<dbReference type="Proteomes" id="UP000544222">
    <property type="component" value="Unassembled WGS sequence"/>
</dbReference>
<name>A0A7W5DSS2_9PORP</name>
<evidence type="ECO:0000256" key="2">
    <source>
        <dbReference type="SAM" id="SignalP"/>
    </source>
</evidence>
<evidence type="ECO:0000313" key="3">
    <source>
        <dbReference type="EMBL" id="MBB3188251.1"/>
    </source>
</evidence>
<dbReference type="PROSITE" id="PS50293">
    <property type="entry name" value="TPR_REGION"/>
    <property type="match status" value="1"/>
</dbReference>
<keyword evidence="4" id="KW-1185">Reference proteome</keyword>
<dbReference type="PROSITE" id="PS51257">
    <property type="entry name" value="PROKAR_LIPOPROTEIN"/>
    <property type="match status" value="1"/>
</dbReference>
<evidence type="ECO:0000256" key="1">
    <source>
        <dbReference type="PROSITE-ProRule" id="PRU00339"/>
    </source>
</evidence>
<feature type="chain" id="PRO_5030526828" evidence="2">
    <location>
        <begin position="22"/>
        <end position="571"/>
    </location>
</feature>
<dbReference type="Pfam" id="PF14559">
    <property type="entry name" value="TPR_19"/>
    <property type="match status" value="1"/>
</dbReference>
<dbReference type="EMBL" id="JACHYB010000002">
    <property type="protein sequence ID" value="MBB3188251.1"/>
    <property type="molecule type" value="Genomic_DNA"/>
</dbReference>
<dbReference type="PROSITE" id="PS50005">
    <property type="entry name" value="TPR"/>
    <property type="match status" value="1"/>
</dbReference>
<dbReference type="InterPro" id="IPR019734">
    <property type="entry name" value="TPR_rpt"/>
</dbReference>
<evidence type="ECO:0000313" key="4">
    <source>
        <dbReference type="Proteomes" id="UP000544222"/>
    </source>
</evidence>
<protein>
    <submittedName>
        <fullName evidence="3">Flp pilus assembly protein TadD</fullName>
    </submittedName>
</protein>
<feature type="signal peptide" evidence="2">
    <location>
        <begin position="1"/>
        <end position="21"/>
    </location>
</feature>
<organism evidence="3 4">
    <name type="scientific">Microbacter margulisiae</name>
    <dbReference type="NCBI Taxonomy" id="1350067"/>
    <lineage>
        <taxon>Bacteria</taxon>
        <taxon>Pseudomonadati</taxon>
        <taxon>Bacteroidota</taxon>
        <taxon>Bacteroidia</taxon>
        <taxon>Bacteroidales</taxon>
        <taxon>Porphyromonadaceae</taxon>
        <taxon>Microbacter</taxon>
    </lineage>
</organism>
<gene>
    <name evidence="3" type="ORF">FHX64_002449</name>
</gene>
<comment type="caution">
    <text evidence="3">The sequence shown here is derived from an EMBL/GenBank/DDBJ whole genome shotgun (WGS) entry which is preliminary data.</text>
</comment>
<dbReference type="RefSeq" id="WP_183414021.1">
    <property type="nucleotide sequence ID" value="NZ_JACHYB010000002.1"/>
</dbReference>
<feature type="repeat" description="TPR" evidence="1">
    <location>
        <begin position="392"/>
        <end position="425"/>
    </location>
</feature>
<dbReference type="SMART" id="SM00028">
    <property type="entry name" value="TPR"/>
    <property type="match status" value="2"/>
</dbReference>
<keyword evidence="2" id="KW-0732">Signal</keyword>
<dbReference type="AlphaFoldDB" id="A0A7W5DSS2"/>
<reference evidence="3 4" key="1">
    <citation type="submission" date="2020-08" db="EMBL/GenBank/DDBJ databases">
        <title>Genomic Encyclopedia of Type Strains, Phase IV (KMG-IV): sequencing the most valuable type-strain genomes for metagenomic binning, comparative biology and taxonomic classification.</title>
        <authorList>
            <person name="Goeker M."/>
        </authorList>
    </citation>
    <scope>NUCLEOTIDE SEQUENCE [LARGE SCALE GENOMIC DNA]</scope>
    <source>
        <strain evidence="3 4">DSM 27471</strain>
    </source>
</reference>
<proteinExistence type="predicted"/>
<keyword evidence="1" id="KW-0802">TPR repeat</keyword>
<dbReference type="SUPFAM" id="SSF48452">
    <property type="entry name" value="TPR-like"/>
    <property type="match status" value="1"/>
</dbReference>
<dbReference type="Pfam" id="PF13181">
    <property type="entry name" value="TPR_8"/>
    <property type="match status" value="1"/>
</dbReference>
<sequence>MKKGIYFIMSAVLAFVFSSCAPKPMGALDPSYFSTNPNPLQENGGKVVATVTGKFPPKYFDKKTVVVVTPVLKTSTGVEYKGTPVSYQGEKIQGNNQQISYELGGTFTQQVAFDYKPDMAKSELFLQFSATRGKKTYEIPSVKVADGVIATATLAAANSDNLNSPIVPDKFQRIIQEKQDANIMFLIQQANLRPKELKQAALLDLIKRIKEAQDSANLKVYDFGLHSFASPDGGLKINEPLSLKREKNTKTYLDKQMKKLKADVNLDATYTAEDWDGFKNLMEASNIQDKEVILRVLSMYDNAPDQRMAEIKDLAAVYKTIAKDILPQLRRSKVSLIMDVIGKSDEQISQLAQNDPSKLTVEELLYAATLTNDPAQKAAIYQKVIDIYPNDMRGYNNLGTLDFNKGDYAEAGRLFAKALAIEPNSPQANYNMAIIALAQGDAAKAQQYLGNAGNLGGNDVNQALGIIYLQQGDYDKAKAAFGDAATNNAAIAQIMTKDYSAARNTLNNVKTPDGETNYLLAVVGARTNDRQLVYDSMRKAVAANADWGKKAMTDAEFAKYLTDSDFMNIIK</sequence>